<dbReference type="PANTHER" id="PTHR46796">
    <property type="entry name" value="HTH-TYPE TRANSCRIPTIONAL ACTIVATOR RHAS-RELATED"/>
    <property type="match status" value="1"/>
</dbReference>
<keyword evidence="2" id="KW-0238">DNA-binding</keyword>
<dbReference type="SUPFAM" id="SSF46689">
    <property type="entry name" value="Homeodomain-like"/>
    <property type="match status" value="2"/>
</dbReference>
<dbReference type="PROSITE" id="PS00041">
    <property type="entry name" value="HTH_ARAC_FAMILY_1"/>
    <property type="match status" value="1"/>
</dbReference>
<dbReference type="InterPro" id="IPR011051">
    <property type="entry name" value="RmlC_Cupin_sf"/>
</dbReference>
<dbReference type="InterPro" id="IPR050204">
    <property type="entry name" value="AraC_XylS_family_regulators"/>
</dbReference>
<protein>
    <submittedName>
        <fullName evidence="5">Transcriptional regulator, AraC family</fullName>
    </submittedName>
</protein>
<dbReference type="EMBL" id="CADCUC010000653">
    <property type="protein sequence ID" value="CAA9362402.1"/>
    <property type="molecule type" value="Genomic_DNA"/>
</dbReference>
<dbReference type="PANTHER" id="PTHR46796:SF13">
    <property type="entry name" value="HTH-TYPE TRANSCRIPTIONAL ACTIVATOR RHAS"/>
    <property type="match status" value="1"/>
</dbReference>
<dbReference type="InterPro" id="IPR020449">
    <property type="entry name" value="Tscrpt_reg_AraC-type_HTH"/>
</dbReference>
<evidence type="ECO:0000256" key="2">
    <source>
        <dbReference type="ARBA" id="ARBA00023125"/>
    </source>
</evidence>
<dbReference type="InterPro" id="IPR018062">
    <property type="entry name" value="HTH_AraC-typ_CS"/>
</dbReference>
<dbReference type="PROSITE" id="PS01124">
    <property type="entry name" value="HTH_ARAC_FAMILY_2"/>
    <property type="match status" value="1"/>
</dbReference>
<dbReference type="GO" id="GO:0003700">
    <property type="term" value="F:DNA-binding transcription factor activity"/>
    <property type="evidence" value="ECO:0007669"/>
    <property type="project" value="InterPro"/>
</dbReference>
<dbReference type="GO" id="GO:0043565">
    <property type="term" value="F:sequence-specific DNA binding"/>
    <property type="evidence" value="ECO:0007669"/>
    <property type="project" value="InterPro"/>
</dbReference>
<dbReference type="PRINTS" id="PR00032">
    <property type="entry name" value="HTHARAC"/>
</dbReference>
<dbReference type="SMART" id="SM00342">
    <property type="entry name" value="HTH_ARAC"/>
    <property type="match status" value="1"/>
</dbReference>
<feature type="domain" description="HTH araC/xylS-type" evidence="4">
    <location>
        <begin position="232"/>
        <end position="333"/>
    </location>
</feature>
<dbReference type="InterPro" id="IPR018060">
    <property type="entry name" value="HTH_AraC"/>
</dbReference>
<gene>
    <name evidence="5" type="ORF">AVDCRST_MAG90-3104</name>
</gene>
<accession>A0A6J4MRB3</accession>
<dbReference type="InterPro" id="IPR032783">
    <property type="entry name" value="AraC_lig"/>
</dbReference>
<dbReference type="Gene3D" id="1.10.10.60">
    <property type="entry name" value="Homeodomain-like"/>
    <property type="match status" value="2"/>
</dbReference>
<keyword evidence="1" id="KW-0805">Transcription regulation</keyword>
<name>A0A6J4MRB3_9HYPH</name>
<evidence type="ECO:0000256" key="1">
    <source>
        <dbReference type="ARBA" id="ARBA00023015"/>
    </source>
</evidence>
<dbReference type="SUPFAM" id="SSF51182">
    <property type="entry name" value="RmlC-like cupins"/>
    <property type="match status" value="1"/>
</dbReference>
<evidence type="ECO:0000259" key="4">
    <source>
        <dbReference type="PROSITE" id="PS01124"/>
    </source>
</evidence>
<dbReference type="Pfam" id="PF12852">
    <property type="entry name" value="Cupin_6"/>
    <property type="match status" value="1"/>
</dbReference>
<dbReference type="Pfam" id="PF12833">
    <property type="entry name" value="HTH_18"/>
    <property type="match status" value="1"/>
</dbReference>
<reference evidence="5" key="1">
    <citation type="submission" date="2020-02" db="EMBL/GenBank/DDBJ databases">
        <authorList>
            <person name="Meier V. D."/>
        </authorList>
    </citation>
    <scope>NUCLEOTIDE SEQUENCE</scope>
    <source>
        <strain evidence="5">AVDCRST_MAG90</strain>
    </source>
</reference>
<evidence type="ECO:0000256" key="3">
    <source>
        <dbReference type="ARBA" id="ARBA00023163"/>
    </source>
</evidence>
<organism evidence="5">
    <name type="scientific">uncultured Microvirga sp</name>
    <dbReference type="NCBI Taxonomy" id="412392"/>
    <lineage>
        <taxon>Bacteria</taxon>
        <taxon>Pseudomonadati</taxon>
        <taxon>Pseudomonadota</taxon>
        <taxon>Alphaproteobacteria</taxon>
        <taxon>Hyphomicrobiales</taxon>
        <taxon>Methylobacteriaceae</taxon>
        <taxon>Microvirga</taxon>
        <taxon>environmental samples</taxon>
    </lineage>
</organism>
<dbReference type="AlphaFoldDB" id="A0A6J4MRB3"/>
<evidence type="ECO:0000313" key="5">
    <source>
        <dbReference type="EMBL" id="CAA9362402.1"/>
    </source>
</evidence>
<keyword evidence="3" id="KW-0804">Transcription</keyword>
<sequence>MLFRLELNDVLSGALARATRAAQGGELSERRRVKVDVLDELLRTVDVRLHAVATCELAQDAVLVFPAQAAALVHFGLEGEGLLELETGQRAIFRAGEVVIVPGGAQATMAAPGEGPRTFSTIMEGSRLDVDGLLRFTAGDGATVVKTVCAVVSPSYAGGLDLFQHLTAPLVQESGPGLAPAFELMLGETREPGFGARTVVEAAMRLILLLVLRRHLAEPGVAGPLFAGLRDPRLVRAVGAILRLPGGFHTVQTLAAEAGMSRPVFAERFSKTFGQTPIDFLQKVRLRHAARLLQVTPLPVKTIAESVGFASRSHFSRAFRHAYGLDPTRYRRKFAPEQT</sequence>
<proteinExistence type="predicted"/>
<dbReference type="InterPro" id="IPR009057">
    <property type="entry name" value="Homeodomain-like_sf"/>
</dbReference>